<comment type="similarity">
    <text evidence="2">Belongs to the binding-protein-dependent transport system permease family. CysTW subfamily.</text>
</comment>
<proteinExistence type="inferred from homology"/>
<dbReference type="InterPro" id="IPR000515">
    <property type="entry name" value="MetI-like"/>
</dbReference>
<evidence type="ECO:0000256" key="4">
    <source>
        <dbReference type="ARBA" id="ARBA00022475"/>
    </source>
</evidence>
<keyword evidence="6 8" id="KW-1133">Transmembrane helix</keyword>
<dbReference type="PROSITE" id="PS50928">
    <property type="entry name" value="ABC_TM1"/>
    <property type="match status" value="1"/>
</dbReference>
<comment type="subcellular location">
    <subcellularLocation>
        <location evidence="1 8">Cell membrane</location>
        <topology evidence="1 8">Multi-pass membrane protein</topology>
    </subcellularLocation>
</comment>
<evidence type="ECO:0000256" key="6">
    <source>
        <dbReference type="ARBA" id="ARBA00022989"/>
    </source>
</evidence>
<feature type="transmembrane region" description="Helical" evidence="8">
    <location>
        <begin position="204"/>
        <end position="225"/>
    </location>
</feature>
<dbReference type="EMBL" id="MFKF01000174">
    <property type="protein sequence ID" value="OGG51658.1"/>
    <property type="molecule type" value="Genomic_DNA"/>
</dbReference>
<dbReference type="GO" id="GO:0005886">
    <property type="term" value="C:plasma membrane"/>
    <property type="evidence" value="ECO:0007669"/>
    <property type="project" value="UniProtKB-SubCell"/>
</dbReference>
<accession>A0A1F6CR52</accession>
<evidence type="ECO:0000256" key="8">
    <source>
        <dbReference type="RuleBase" id="RU363032"/>
    </source>
</evidence>
<keyword evidence="4" id="KW-1003">Cell membrane</keyword>
<dbReference type="PANTHER" id="PTHR42929:SF1">
    <property type="entry name" value="INNER MEMBRANE ABC TRANSPORTER PERMEASE PROTEIN YDCU-RELATED"/>
    <property type="match status" value="1"/>
</dbReference>
<feature type="transmembrane region" description="Helical" evidence="8">
    <location>
        <begin position="252"/>
        <end position="272"/>
    </location>
</feature>
<dbReference type="PANTHER" id="PTHR42929">
    <property type="entry name" value="INNER MEMBRANE ABC TRANSPORTER PERMEASE PROTEIN YDCU-RELATED-RELATED"/>
    <property type="match status" value="1"/>
</dbReference>
<comment type="caution">
    <text evidence="10">The sequence shown here is derived from an EMBL/GenBank/DDBJ whole genome shotgun (WGS) entry which is preliminary data.</text>
</comment>
<sequence length="281" mass="31071">MERKRDPWKAAVTAGPAAVWLTVFFLAPLGVIVIYSFCERGTYGGVSFRMTFENYARLLDPVYLQVGFRSFRLAAENTLLCLLLGYPLAYFIASQRPGVRHVLLVLVIIPFWTDFLMRMYAWMFILRAEGVLNALLTGLGITDHPTELLFTEGAVTVGLAYGYLPYMVLPLYASIEKLDRSLVEAARDLGANAFRTFQEVILPATWPGVLAGCVLVFVPSLGAFVTPDLLGGARTPMIGNLIKTQFLTARDWPFGAAMSLAVMVCVAGMLALNRLAERRET</sequence>
<dbReference type="GO" id="GO:0055085">
    <property type="term" value="P:transmembrane transport"/>
    <property type="evidence" value="ECO:0007669"/>
    <property type="project" value="InterPro"/>
</dbReference>
<gene>
    <name evidence="10" type="ORF">A3F84_29380</name>
</gene>
<keyword evidence="7 8" id="KW-0472">Membrane</keyword>
<evidence type="ECO:0000313" key="11">
    <source>
        <dbReference type="Proteomes" id="UP000178606"/>
    </source>
</evidence>
<keyword evidence="5 8" id="KW-0812">Transmembrane</keyword>
<dbReference type="SUPFAM" id="SSF161098">
    <property type="entry name" value="MetI-like"/>
    <property type="match status" value="1"/>
</dbReference>
<evidence type="ECO:0000256" key="1">
    <source>
        <dbReference type="ARBA" id="ARBA00004651"/>
    </source>
</evidence>
<dbReference type="InterPro" id="IPR035906">
    <property type="entry name" value="MetI-like_sf"/>
</dbReference>
<evidence type="ECO:0000256" key="7">
    <source>
        <dbReference type="ARBA" id="ARBA00023136"/>
    </source>
</evidence>
<dbReference type="Pfam" id="PF00528">
    <property type="entry name" value="BPD_transp_1"/>
    <property type="match status" value="1"/>
</dbReference>
<feature type="transmembrane region" description="Helical" evidence="8">
    <location>
        <begin position="17"/>
        <end position="38"/>
    </location>
</feature>
<evidence type="ECO:0000256" key="3">
    <source>
        <dbReference type="ARBA" id="ARBA00022448"/>
    </source>
</evidence>
<keyword evidence="3 8" id="KW-0813">Transport</keyword>
<evidence type="ECO:0000313" key="10">
    <source>
        <dbReference type="EMBL" id="OGG51658.1"/>
    </source>
</evidence>
<feature type="transmembrane region" description="Helical" evidence="8">
    <location>
        <begin position="153"/>
        <end position="173"/>
    </location>
</feature>
<evidence type="ECO:0000256" key="2">
    <source>
        <dbReference type="ARBA" id="ARBA00007069"/>
    </source>
</evidence>
<evidence type="ECO:0000259" key="9">
    <source>
        <dbReference type="PROSITE" id="PS50928"/>
    </source>
</evidence>
<feature type="transmembrane region" description="Helical" evidence="8">
    <location>
        <begin position="99"/>
        <end position="117"/>
    </location>
</feature>
<reference evidence="10 11" key="1">
    <citation type="journal article" date="2016" name="Nat. Commun.">
        <title>Thousands of microbial genomes shed light on interconnected biogeochemical processes in an aquifer system.</title>
        <authorList>
            <person name="Anantharaman K."/>
            <person name="Brown C.T."/>
            <person name="Hug L.A."/>
            <person name="Sharon I."/>
            <person name="Castelle C.J."/>
            <person name="Probst A.J."/>
            <person name="Thomas B.C."/>
            <person name="Singh A."/>
            <person name="Wilkins M.J."/>
            <person name="Karaoz U."/>
            <person name="Brodie E.L."/>
            <person name="Williams K.H."/>
            <person name="Hubbard S.S."/>
            <person name="Banfield J.F."/>
        </authorList>
    </citation>
    <scope>NUCLEOTIDE SEQUENCE [LARGE SCALE GENOMIC DNA]</scope>
    <source>
        <strain evidence="11">RIFCSPLOWO2_12_FULL_64_10</strain>
    </source>
</reference>
<feature type="transmembrane region" description="Helical" evidence="8">
    <location>
        <begin position="73"/>
        <end position="93"/>
    </location>
</feature>
<dbReference type="Gene3D" id="1.10.3720.10">
    <property type="entry name" value="MetI-like"/>
    <property type="match status" value="1"/>
</dbReference>
<protein>
    <submittedName>
        <fullName evidence="10">Spermidine/putrescine ABC transporter permease</fullName>
    </submittedName>
</protein>
<organism evidence="10 11">
    <name type="scientific">Handelsmanbacteria sp. (strain RIFCSPLOWO2_12_FULL_64_10)</name>
    <dbReference type="NCBI Taxonomy" id="1817868"/>
    <lineage>
        <taxon>Bacteria</taxon>
        <taxon>Candidatus Handelsmaniibacteriota</taxon>
    </lineage>
</organism>
<dbReference type="CDD" id="cd06261">
    <property type="entry name" value="TM_PBP2"/>
    <property type="match status" value="1"/>
</dbReference>
<dbReference type="AlphaFoldDB" id="A0A1F6CR52"/>
<dbReference type="Proteomes" id="UP000178606">
    <property type="component" value="Unassembled WGS sequence"/>
</dbReference>
<name>A0A1F6CR52_HANXR</name>
<feature type="domain" description="ABC transmembrane type-1" evidence="9">
    <location>
        <begin position="67"/>
        <end position="273"/>
    </location>
</feature>
<evidence type="ECO:0000256" key="5">
    <source>
        <dbReference type="ARBA" id="ARBA00022692"/>
    </source>
</evidence>